<evidence type="ECO:0000256" key="2">
    <source>
        <dbReference type="SAM" id="MobiDB-lite"/>
    </source>
</evidence>
<dbReference type="AlphaFoldDB" id="A0ABD0Y219"/>
<gene>
    <name evidence="4" type="ORF">AAG570_003837</name>
</gene>
<organism evidence="4 5">
    <name type="scientific">Ranatra chinensis</name>
    <dbReference type="NCBI Taxonomy" id="642074"/>
    <lineage>
        <taxon>Eukaryota</taxon>
        <taxon>Metazoa</taxon>
        <taxon>Ecdysozoa</taxon>
        <taxon>Arthropoda</taxon>
        <taxon>Hexapoda</taxon>
        <taxon>Insecta</taxon>
        <taxon>Pterygota</taxon>
        <taxon>Neoptera</taxon>
        <taxon>Paraneoptera</taxon>
        <taxon>Hemiptera</taxon>
        <taxon>Heteroptera</taxon>
        <taxon>Panheteroptera</taxon>
        <taxon>Nepomorpha</taxon>
        <taxon>Nepidae</taxon>
        <taxon>Ranatrinae</taxon>
        <taxon>Ranatra</taxon>
    </lineage>
</organism>
<accession>A0ABD0Y219</accession>
<keyword evidence="3" id="KW-0812">Transmembrane</keyword>
<dbReference type="Proteomes" id="UP001558652">
    <property type="component" value="Unassembled WGS sequence"/>
</dbReference>
<evidence type="ECO:0000313" key="4">
    <source>
        <dbReference type="EMBL" id="KAL1117521.1"/>
    </source>
</evidence>
<feature type="transmembrane region" description="Helical" evidence="3">
    <location>
        <begin position="88"/>
        <end position="113"/>
    </location>
</feature>
<feature type="compositionally biased region" description="Basic and acidic residues" evidence="2">
    <location>
        <begin position="468"/>
        <end position="500"/>
    </location>
</feature>
<keyword evidence="3" id="KW-1133">Transmembrane helix</keyword>
<evidence type="ECO:0000256" key="3">
    <source>
        <dbReference type="SAM" id="Phobius"/>
    </source>
</evidence>
<feature type="compositionally biased region" description="Polar residues" evidence="2">
    <location>
        <begin position="335"/>
        <end position="350"/>
    </location>
</feature>
<feature type="compositionally biased region" description="Basic and acidic residues" evidence="2">
    <location>
        <begin position="410"/>
        <end position="424"/>
    </location>
</feature>
<evidence type="ECO:0000313" key="5">
    <source>
        <dbReference type="Proteomes" id="UP001558652"/>
    </source>
</evidence>
<sequence>MERSTRKISTSSDSEMSDGWNIVDNVEILPNEVSDAESVEVLHEEIAHNDDQQVANNSKVVTTTTAPRVDTSLAAPYSALKDLFETSAVLVLILALALSSSYAILAFEALAIADLDTYRLENENLKQKLREIDKAYRELKATNDMKQATELEHNQVKSVVAEQILRESGTKREDHIPEQNIYASVNSDDDPYANINYILDKLQTFKQLPVLEESIGLLHLVIDDLDMLRNLRTALVNEPFVNKLEKKWFKFASNLKYDIDNMLSKLLRHVNRTASSAQTKFESRICTYFSSRRTILGRIDSAVSLKLEGMCSFGQPNINNDGREHSLVPGSVASANQELSESNPVDQGTQLVGEDGTLGSSSELLGQPRVEGEKVKKPKYRPYDMKLSGKGEQKHEAPREYKYLRSARSSGERHSDNMDVKGDVPVKMSPEIALSVKEKKNSKKDRKAVFYDNGKQGEDRNKKNKQRKNVESKSDTKDTKHNGERKVKYDYGSAEKEDGHHTRRGCIVGDKHENKENEKSRSGTQSYRPPKNSGRDTKVGDKHSEGRSQAKNNGGEQDRKDLEDGEFKNGKGVRNNRKDIQDGSGRFGKPEHDKNNPQTRTSKSETQKSAREAKKKLSFKNKEGLPGRGTFEWSKYWDRKFNFSFDNWFLSMGKSRAKLRSASARSDWMFDRARRRGEQRRDLFMHGGAQHCRHSPKSSQNNVQSTPLRCRTFGTTYS</sequence>
<feature type="compositionally biased region" description="Polar residues" evidence="2">
    <location>
        <begin position="697"/>
        <end position="706"/>
    </location>
</feature>
<name>A0ABD0Y219_9HEMI</name>
<evidence type="ECO:0000256" key="1">
    <source>
        <dbReference type="SAM" id="Coils"/>
    </source>
</evidence>
<feature type="region of interest" description="Disordered" evidence="2">
    <location>
        <begin position="335"/>
        <end position="624"/>
    </location>
</feature>
<comment type="caution">
    <text evidence="4">The sequence shown here is derived from an EMBL/GenBank/DDBJ whole genome shotgun (WGS) entry which is preliminary data.</text>
</comment>
<feature type="compositionally biased region" description="Basic and acidic residues" evidence="2">
    <location>
        <begin position="533"/>
        <end position="548"/>
    </location>
</feature>
<feature type="compositionally biased region" description="Basic and acidic residues" evidence="2">
    <location>
        <begin position="556"/>
        <end position="569"/>
    </location>
</feature>
<protein>
    <submittedName>
        <fullName evidence="4">Uncharacterized protein</fullName>
    </submittedName>
</protein>
<keyword evidence="1" id="KW-0175">Coiled coil</keyword>
<feature type="compositionally biased region" description="Basic and acidic residues" evidence="2">
    <location>
        <begin position="370"/>
        <end position="403"/>
    </location>
</feature>
<proteinExistence type="predicted"/>
<keyword evidence="5" id="KW-1185">Reference proteome</keyword>
<feature type="compositionally biased region" description="Basic and acidic residues" evidence="2">
    <location>
        <begin position="509"/>
        <end position="521"/>
    </location>
</feature>
<reference evidence="4 5" key="1">
    <citation type="submission" date="2024-07" db="EMBL/GenBank/DDBJ databases">
        <title>Chromosome-level genome assembly of the water stick insect Ranatra chinensis (Heteroptera: Nepidae).</title>
        <authorList>
            <person name="Liu X."/>
        </authorList>
    </citation>
    <scope>NUCLEOTIDE SEQUENCE [LARGE SCALE GENOMIC DNA]</scope>
    <source>
        <strain evidence="4">Cailab_2021Rc</strain>
        <tissue evidence="4">Muscle</tissue>
    </source>
</reference>
<feature type="compositionally biased region" description="Basic and acidic residues" evidence="2">
    <location>
        <begin position="602"/>
        <end position="612"/>
    </location>
</feature>
<dbReference type="EMBL" id="JBFDAA010000015">
    <property type="protein sequence ID" value="KAL1117521.1"/>
    <property type="molecule type" value="Genomic_DNA"/>
</dbReference>
<keyword evidence="3" id="KW-0472">Membrane</keyword>
<feature type="region of interest" description="Disordered" evidence="2">
    <location>
        <begin position="687"/>
        <end position="706"/>
    </location>
</feature>
<feature type="coiled-coil region" evidence="1">
    <location>
        <begin position="115"/>
        <end position="152"/>
    </location>
</feature>